<protein>
    <submittedName>
        <fullName evidence="2">Uncharacterized protein</fullName>
    </submittedName>
</protein>
<evidence type="ECO:0000313" key="3">
    <source>
        <dbReference type="Proteomes" id="UP000247594"/>
    </source>
</evidence>
<dbReference type="EMBL" id="QJPJ01000004">
    <property type="protein sequence ID" value="PXZ39862.1"/>
    <property type="molecule type" value="Genomic_DNA"/>
</dbReference>
<reference evidence="1 4" key="2">
    <citation type="journal article" date="2022" name="Front. Microbiol.">
        <title>Commensal bacteria contribute to the growth of multidrug-resistant Avibacterium paragallinarum in chickens.</title>
        <authorList>
            <person name="Zhu J."/>
            <person name="Chen Y."/>
            <person name="Wu Y."/>
            <person name="Wang Y."/>
            <person name="Zhu K."/>
        </authorList>
    </citation>
    <scope>NUCLEOTIDE SEQUENCE [LARGE SCALE GENOMIC DNA]</scope>
    <source>
        <strain evidence="1 4">AV25</strain>
    </source>
</reference>
<evidence type="ECO:0000313" key="2">
    <source>
        <dbReference type="EMBL" id="PXZ39862.1"/>
    </source>
</evidence>
<gene>
    <name evidence="2" type="ORF">DM482_03775</name>
    <name evidence="1" type="ORF">M5S13_02945</name>
</gene>
<organism evidence="2 3">
    <name type="scientific">Avibacterium paragallinarum</name>
    <name type="common">Haemophilus gallinarum</name>
    <dbReference type="NCBI Taxonomy" id="728"/>
    <lineage>
        <taxon>Bacteria</taxon>
        <taxon>Pseudomonadati</taxon>
        <taxon>Pseudomonadota</taxon>
        <taxon>Gammaproteobacteria</taxon>
        <taxon>Pasteurellales</taxon>
        <taxon>Pasteurellaceae</taxon>
        <taxon>Avibacterium</taxon>
    </lineage>
</organism>
<reference evidence="2 3" key="1">
    <citation type="submission" date="2018-06" db="EMBL/GenBank/DDBJ databases">
        <authorList>
            <person name="Teymurazov M."/>
            <person name="Kislichkina A."/>
            <person name="Abaymova A."/>
            <person name="Mukhina T."/>
            <person name="Mayskaya N."/>
            <person name="Svetoch E."/>
            <person name="Bogun A."/>
        </authorList>
    </citation>
    <scope>NUCLEOTIDE SEQUENCE [LARGE SCALE GENOMIC DNA]</scope>
    <source>
        <strain evidence="2 3">SCPM-O-B-8406</strain>
    </source>
</reference>
<keyword evidence="4" id="KW-1185">Reference proteome</keyword>
<reference evidence="1" key="3">
    <citation type="submission" date="2022-05" db="EMBL/GenBank/DDBJ databases">
        <authorList>
            <person name="Chen Y."/>
            <person name="Zhu J."/>
            <person name="Zhu K."/>
        </authorList>
    </citation>
    <scope>NUCLEOTIDE SEQUENCE</scope>
    <source>
        <strain evidence="1">AV25</strain>
    </source>
</reference>
<evidence type="ECO:0000313" key="4">
    <source>
        <dbReference type="Proteomes" id="UP001347884"/>
    </source>
</evidence>
<dbReference type="RefSeq" id="WP_110479134.1">
    <property type="nucleotide sequence ID" value="NZ_CP081939.1"/>
</dbReference>
<name>A0AAE5TIZ1_AVIPA</name>
<dbReference type="EMBL" id="JAMDKF010000004">
    <property type="protein sequence ID" value="MEE6040851.1"/>
    <property type="molecule type" value="Genomic_DNA"/>
</dbReference>
<evidence type="ECO:0000313" key="1">
    <source>
        <dbReference type="EMBL" id="MEE6040851.1"/>
    </source>
</evidence>
<dbReference type="AlphaFoldDB" id="A0AAE5TIZ1"/>
<dbReference type="Proteomes" id="UP001347884">
    <property type="component" value="Unassembled WGS sequence"/>
</dbReference>
<accession>A0AAE5TIZ1</accession>
<comment type="caution">
    <text evidence="2">The sequence shown here is derived from an EMBL/GenBank/DDBJ whole genome shotgun (WGS) entry which is preliminary data.</text>
</comment>
<dbReference type="Proteomes" id="UP000247594">
    <property type="component" value="Unassembled WGS sequence"/>
</dbReference>
<sequence length="109" mass="13000">MKKIRFLFFLIFSLILLYSIFTGHFLKPSKDFQNGQKIVLSLKKKYNLTILYNLKFYTIDIKISGKINDDDLIALGFRKKEKHYCSDYGNIHIKDFSNYQILMYKNIPC</sequence>
<proteinExistence type="predicted"/>